<keyword evidence="2" id="KW-0812">Transmembrane</keyword>
<protein>
    <submittedName>
        <fullName evidence="4">MJ0042-type zinc finger domain-containing protein</fullName>
    </submittedName>
</protein>
<evidence type="ECO:0000313" key="5">
    <source>
        <dbReference type="Proteomes" id="UP001343492"/>
    </source>
</evidence>
<feature type="region of interest" description="Disordered" evidence="1">
    <location>
        <begin position="38"/>
        <end position="134"/>
    </location>
</feature>
<proteinExistence type="predicted"/>
<keyword evidence="2" id="KW-0472">Membrane</keyword>
<gene>
    <name evidence="4" type="ORF">VRS74_12475</name>
</gene>
<name>A0ABU7GHD2_9SPHN</name>
<comment type="caution">
    <text evidence="4">The sequence shown here is derived from an EMBL/GenBank/DDBJ whole genome shotgun (WGS) entry which is preliminary data.</text>
</comment>
<dbReference type="InterPro" id="IPR011723">
    <property type="entry name" value="Znf/thioredoxin_put"/>
</dbReference>
<feature type="domain" description="Zinc finger/thioredoxin putative" evidence="3">
    <location>
        <begin position="1"/>
        <end position="36"/>
    </location>
</feature>
<evidence type="ECO:0000259" key="3">
    <source>
        <dbReference type="Pfam" id="PF13717"/>
    </source>
</evidence>
<reference evidence="4 5" key="1">
    <citation type="submission" date="2024-01" db="EMBL/GenBank/DDBJ databases">
        <title>The genome sequence of Erythrobacteraceae sp. strain 1XM1-14.</title>
        <authorList>
            <person name="Liu Y."/>
        </authorList>
    </citation>
    <scope>NUCLEOTIDE SEQUENCE [LARGE SCALE GENOMIC DNA]</scope>
    <source>
        <strain evidence="4 5">1XM1-14</strain>
    </source>
</reference>
<dbReference type="NCBIfam" id="TIGR02098">
    <property type="entry name" value="MJ0042_CXXC"/>
    <property type="match status" value="1"/>
</dbReference>
<dbReference type="Proteomes" id="UP001343492">
    <property type="component" value="Unassembled WGS sequence"/>
</dbReference>
<keyword evidence="2" id="KW-1133">Transmembrane helix</keyword>
<evidence type="ECO:0000256" key="1">
    <source>
        <dbReference type="SAM" id="MobiDB-lite"/>
    </source>
</evidence>
<keyword evidence="5" id="KW-1185">Reference proteome</keyword>
<feature type="transmembrane region" description="Helical" evidence="2">
    <location>
        <begin position="178"/>
        <end position="200"/>
    </location>
</feature>
<sequence length="312" mass="34062">MIIACPACRTRYVVPDSAIGIDGRTVRCAKCKHSWFQEGPEPEAHEATPAPQPQDDRTPEPEANESAPSPQPTEEPAPPPELAQPDPEAVSDASDADESEPEPQAPAPHPSVNFWRTPQPTTPQPEEPAPAEDVQQPAVVEVESAPADTADHAEDDGGAYSRFDYEPPFRARRNPLKIWTAAALLFAVSAFGAIVAINIWGMPSWLPFERPVFGMEKPGLQLDFPPEQQDLRTLPNGTEYLEVSGSVTNTGRTTASVPSIMIALRNEQDQIVYTWEIVPPQRELAPGEAMRISEAMVDVPRSARVIEIGWSP</sequence>
<evidence type="ECO:0000256" key="2">
    <source>
        <dbReference type="SAM" id="Phobius"/>
    </source>
</evidence>
<organism evidence="4 5">
    <name type="scientific">Altererythrobacter litoralis</name>
    <dbReference type="NCBI Taxonomy" id="3113904"/>
    <lineage>
        <taxon>Bacteria</taxon>
        <taxon>Pseudomonadati</taxon>
        <taxon>Pseudomonadota</taxon>
        <taxon>Alphaproteobacteria</taxon>
        <taxon>Sphingomonadales</taxon>
        <taxon>Erythrobacteraceae</taxon>
        <taxon>Altererythrobacter</taxon>
    </lineage>
</organism>
<dbReference type="EMBL" id="JAZDQV010000016">
    <property type="protein sequence ID" value="MEE1878499.1"/>
    <property type="molecule type" value="Genomic_DNA"/>
</dbReference>
<feature type="compositionally biased region" description="Pro residues" evidence="1">
    <location>
        <begin position="69"/>
        <end position="82"/>
    </location>
</feature>
<evidence type="ECO:0000313" key="4">
    <source>
        <dbReference type="EMBL" id="MEE1878499.1"/>
    </source>
</evidence>
<accession>A0ABU7GHD2</accession>
<dbReference type="Pfam" id="PF13717">
    <property type="entry name" value="Zn_ribbon_4"/>
    <property type="match status" value="1"/>
</dbReference>